<feature type="region of interest" description="Disordered" evidence="1">
    <location>
        <begin position="1083"/>
        <end position="1120"/>
    </location>
</feature>
<reference evidence="2" key="1">
    <citation type="submission" date="2021-12" db="EMBL/GenBank/DDBJ databases">
        <authorList>
            <person name="Martin H S."/>
        </authorList>
    </citation>
    <scope>NUCLEOTIDE SEQUENCE</scope>
</reference>
<feature type="compositionally biased region" description="Basic and acidic residues" evidence="1">
    <location>
        <begin position="565"/>
        <end position="579"/>
    </location>
</feature>
<evidence type="ECO:0000256" key="1">
    <source>
        <dbReference type="SAM" id="MobiDB-lite"/>
    </source>
</evidence>
<sequence>MFEVMKSLYDCYKKKNCDNCNCILCGHLPREERRLGEMRKSAFGIKEVSKKKKKERRKTKAKKVKDVSSLLKDKSDAEKEKILEDLVLSGVPLPEGKTKSEKELIKKVKATRRFSAEGIVPEAEAIMSKKKIPSAKLRKAKEAGLFTHLEGKTPKQKENILRGLAMNGIPLPAGKTSSDKKLIDKVRKDVGLPPEPLTTSDKKKYNNALESGLITPLEGKSPSENVKILKGLANLGVQLPEGRSPSEKALVSKVKAEAPLEIADKPEKSKVSSRALMAEKALSEKLRKAKTEGLLTPLERKSVEQKQKILKELARNGIPFPESKTASDKKLIDKVIEEMGLPPQPKTSSAKERYQKAVKAGLVTPLEGKSTPEKEKILKGLADLGVELPVGRTTSEKSLIAKVKASAPVTSEVSVKPEKVKTKVAGLVSPLRGKTPEQKEEVLKNLAMNNVPLPEGKTPSEKILMNKVRADVGLPPEPKSKSEKEKYKQAEAAGLFVPLEGKTPAEKEKILQAQADFGLPLPGGRTPSEKSLIKKIKQSEKKKIKSREKGVGPPALPLEKRKKLDNKTLKVMKEGKGPSDECICGLLTPEEQGISRVSKISPPLKIPSSKLKSTKAAGLLTPLESKSTAQKEQILKGLVKRGIPLPQPKTASEKKIMQKIQNDLGLPPIPQTPSLKEKYAKAQAAGIITPLEGKTPSQKQKILNKQAQMGIDLPAARTASEKELINKIRAGIKPSDIISEKVRKISLEGKTPEEKEKILRNLAKAGLSLPEGKTPSEKQLIKKVKEDVALQVKSPEVSEKLRKAKAAGLLTPLGGKTPAQKEEIIRRQLAAGLPLPEPKSPSEKNFMKDVIAKSSKLLHGKTPSQKEKNLRNIAKQGLPLPESKTPSDKAITEKVRAAIGVSPEMAAPLPKFSEVTKETFKGKVPSEKLREAKAKGILTPLEGKTPAQREKILRGLAKSGLPLPEGKTPSDKALIHKIQAEKGIIPTRPSTPPRPSLPPDKLKKLDKSTAKGMKDSKGPSHECICDLLWPDSEREKISIPAPKKLSQKISSEKLRKTKAAGLLTPLEGKTPEQKEKILKGLAMQKIPLPEPKTASEKRIHDKVRTDLGLTPRPKTPSAKENYNKAIAAGLITPLEGKSAVQKEKLLKAQAELGLPLPEGRTPSEKALIAKVKASVLKSVEKQLPPEKIQKLKAAGILTPLERKTPEQKEKILKDMALHGVPLPEGKTASEKKIIDNIRATVGLPPEPKTSFEKVKYKKAIAAGLITPLQGKSETQKEKILRGQKEIGLKLPEPRTPSEKALIQKIKETVSSLKGVPSEKIRKFKAPEPVTLEKQNEKILKDLALKGIPLPEPKTSSEKKLINKVRAEVGLPPIPKTASLQEKYDKAKAEGLITPLHGKSEAQKEKILRGQAQMGLPLLEGRTASEKALIAKIKTISAAEVPKLAKSIEKVSRPAMPPGKVAKLDKKTAKVLKEGKGPSDKCICGILTPETEKVPVDARPIKVSKEAEMLKVPSKKIRKAKAAGLMTPLKGKTPEQKEKILKELALRGIPLPEAKTASEKKLIDKVRNEVGLPPEPKTPSMKLKYNKAIADDVIVPLEGKTNTEKEKKLLKQAALGLPLPVGRTASEKAIIAKIKQAIPSEKIKKAKTAGLLTPLEGKTPEKKEKILKGLVEAGLPLPEGKTPSEKVLIQKVKTKAGVTPERAISEKGTIKTKSKRVGAPGVRRSVRGVEKIKSKGGIVEEFQDIIKTTTCDRGCGCDKKKIRFKHSYIKIRVTSPDISSLCPCPEECVPGVNGGVFTDNEDVHQKGFKICKRKNPRHVVKTDSSRILPKTHKVKKSHTTQLNQENNDYRPNSGSNKLKIISTDTTEDKPCCCNVVNAKNVENNKMTQRIDNVVSEFVTPMILDEVVAQGLINNSYILDLPLANAIRPSHLPIHQSNRCKTTPVRLCKIPSCSGNQSCHANKSPNIKSLAQPHIILNPNLYKSCDCSPIKLKEMFEKNTIQLISKACGNSEELFRRKHVKLDHERIRKPYVITTRDNKCNSCSSSKSNLQSCISSDKDKKHLCPCEQHHKISNLDNYSTELNYKTEDSNLKNKCQCKDQTRLKNKKNIICECPEEPEPEIEIDENEWLDDKQLRKIQSDLTQTTSGFKIKIAKNNSDSELSFEEALRYFAENLDNDKINEEICDCNGKLKKPKNVRCECPYEPYDIPNEEETSTIEEPFTVLMGRRTYNPQDIHPSGPPPCVSLGFAPG</sequence>
<feature type="compositionally biased region" description="Pro residues" evidence="1">
    <location>
        <begin position="989"/>
        <end position="998"/>
    </location>
</feature>
<dbReference type="OrthoDB" id="7455220at2759"/>
<accession>A0A8J9U9P2</accession>
<feature type="non-terminal residue" evidence="2">
    <location>
        <position position="2248"/>
    </location>
</feature>
<evidence type="ECO:0000313" key="2">
    <source>
        <dbReference type="EMBL" id="CAH0716313.1"/>
    </source>
</evidence>
<name>A0A8J9U9P2_9NEOP</name>
<evidence type="ECO:0000313" key="3">
    <source>
        <dbReference type="Proteomes" id="UP000838878"/>
    </source>
</evidence>
<feature type="region of interest" description="Disordered" evidence="1">
    <location>
        <begin position="981"/>
        <end position="1021"/>
    </location>
</feature>
<feature type="compositionally biased region" description="Basic and acidic residues" evidence="1">
    <location>
        <begin position="1000"/>
        <end position="1021"/>
    </location>
</feature>
<gene>
    <name evidence="2" type="ORF">BINO364_LOCUS3105</name>
</gene>
<proteinExistence type="predicted"/>
<dbReference type="Proteomes" id="UP000838878">
    <property type="component" value="Chromosome 11"/>
</dbReference>
<keyword evidence="3" id="KW-1185">Reference proteome</keyword>
<feature type="region of interest" description="Disordered" evidence="1">
    <location>
        <begin position="1835"/>
        <end position="1854"/>
    </location>
</feature>
<feature type="region of interest" description="Disordered" evidence="1">
    <location>
        <begin position="538"/>
        <end position="582"/>
    </location>
</feature>
<protein>
    <submittedName>
        <fullName evidence="2">Uncharacterized protein</fullName>
    </submittedName>
</protein>
<feature type="region of interest" description="Disordered" evidence="1">
    <location>
        <begin position="47"/>
        <end position="70"/>
    </location>
</feature>
<organism evidence="2 3">
    <name type="scientific">Brenthis ino</name>
    <name type="common">lesser marbled fritillary</name>
    <dbReference type="NCBI Taxonomy" id="405034"/>
    <lineage>
        <taxon>Eukaryota</taxon>
        <taxon>Metazoa</taxon>
        <taxon>Ecdysozoa</taxon>
        <taxon>Arthropoda</taxon>
        <taxon>Hexapoda</taxon>
        <taxon>Insecta</taxon>
        <taxon>Pterygota</taxon>
        <taxon>Neoptera</taxon>
        <taxon>Endopterygota</taxon>
        <taxon>Lepidoptera</taxon>
        <taxon>Glossata</taxon>
        <taxon>Ditrysia</taxon>
        <taxon>Papilionoidea</taxon>
        <taxon>Nymphalidae</taxon>
        <taxon>Heliconiinae</taxon>
        <taxon>Argynnini</taxon>
        <taxon>Brenthis</taxon>
    </lineage>
</organism>
<feature type="compositionally biased region" description="Polar residues" evidence="1">
    <location>
        <begin position="1838"/>
        <end position="1854"/>
    </location>
</feature>
<feature type="compositionally biased region" description="Basic residues" evidence="1">
    <location>
        <begin position="49"/>
        <end position="63"/>
    </location>
</feature>
<feature type="region of interest" description="Disordered" evidence="1">
    <location>
        <begin position="854"/>
        <end position="889"/>
    </location>
</feature>
<feature type="compositionally biased region" description="Basic and acidic residues" evidence="1">
    <location>
        <begin position="1093"/>
        <end position="1105"/>
    </location>
</feature>
<dbReference type="EMBL" id="OV170231">
    <property type="protein sequence ID" value="CAH0716313.1"/>
    <property type="molecule type" value="Genomic_DNA"/>
</dbReference>